<dbReference type="RefSeq" id="XP_056771987.1">
    <property type="nucleotide sequence ID" value="XM_056904220.1"/>
</dbReference>
<evidence type="ECO:0000313" key="1">
    <source>
        <dbReference type="EMBL" id="KAJ5465140.1"/>
    </source>
</evidence>
<sequence>MECTSMDIDSPGEYDFKFDPMQDQKPVRFPYNHPAWTENRESSNQANNTGMLSALPLDVFWTMLDKSLFEHGDLTLQHDAFHSLFSLSQVDPRSNQYVEEYISRRQPQHFLRRELGDIETLPYNEGDNNQSWYPGQRHHFPPNAADDFLGRVIQADCPSCFAYLLNYFELDIGNCNKSGWSFASLALINQSVKILKYMLNHPGSFHSLAILLLGPANINFPRPTPLGFLGQCGDREYLDQILYLVGDRFANLRLPSVVDGAFTDDEIIWLCSYISPNQARRLQELGVPITNRHDPETKLTSWHGAVANGKDFLEYMKLTSPLNPYEIDEEGLSPLGLAVSQDRVHAVRWFKKHGLANVSQEYGKITELTIAMQQTSGESLCIVQELLPSEPGKYLPRVCAAELMHHIVLALHTKDIQMRGTLGDEDYEGWRQVSEMIAIEKCKNVWALSGTKDPARDGSYRESASELEFTKKHYKYARQIAQLIRFKDLAKWIYSRSERL</sequence>
<organism evidence="1 2">
    <name type="scientific">Penicillium daleae</name>
    <dbReference type="NCBI Taxonomy" id="63821"/>
    <lineage>
        <taxon>Eukaryota</taxon>
        <taxon>Fungi</taxon>
        <taxon>Dikarya</taxon>
        <taxon>Ascomycota</taxon>
        <taxon>Pezizomycotina</taxon>
        <taxon>Eurotiomycetes</taxon>
        <taxon>Eurotiomycetidae</taxon>
        <taxon>Eurotiales</taxon>
        <taxon>Aspergillaceae</taxon>
        <taxon>Penicillium</taxon>
    </lineage>
</organism>
<comment type="caution">
    <text evidence="1">The sequence shown here is derived from an EMBL/GenBank/DDBJ whole genome shotgun (WGS) entry which is preliminary data.</text>
</comment>
<reference evidence="1" key="1">
    <citation type="submission" date="2022-12" db="EMBL/GenBank/DDBJ databases">
        <authorList>
            <person name="Petersen C."/>
        </authorList>
    </citation>
    <scope>NUCLEOTIDE SEQUENCE</scope>
    <source>
        <strain evidence="1">IBT 16125</strain>
    </source>
</reference>
<name>A0AAD6CGN7_9EURO</name>
<dbReference type="AlphaFoldDB" id="A0AAD6CGN7"/>
<protein>
    <submittedName>
        <fullName evidence="1">Uncharacterized protein</fullName>
    </submittedName>
</protein>
<dbReference type="Gene3D" id="1.25.40.20">
    <property type="entry name" value="Ankyrin repeat-containing domain"/>
    <property type="match status" value="1"/>
</dbReference>
<dbReference type="SUPFAM" id="SSF48403">
    <property type="entry name" value="Ankyrin repeat"/>
    <property type="match status" value="1"/>
</dbReference>
<reference evidence="1" key="2">
    <citation type="journal article" date="2023" name="IMA Fungus">
        <title>Comparative genomic study of the Penicillium genus elucidates a diverse pangenome and 15 lateral gene transfer events.</title>
        <authorList>
            <person name="Petersen C."/>
            <person name="Sorensen T."/>
            <person name="Nielsen M.R."/>
            <person name="Sondergaard T.E."/>
            <person name="Sorensen J.L."/>
            <person name="Fitzpatrick D.A."/>
            <person name="Frisvad J.C."/>
            <person name="Nielsen K.L."/>
        </authorList>
    </citation>
    <scope>NUCLEOTIDE SEQUENCE</scope>
    <source>
        <strain evidence="1">IBT 16125</strain>
    </source>
</reference>
<proteinExistence type="predicted"/>
<keyword evidence="2" id="KW-1185">Reference proteome</keyword>
<accession>A0AAD6CGN7</accession>
<dbReference type="GeneID" id="81594463"/>
<dbReference type="InterPro" id="IPR036770">
    <property type="entry name" value="Ankyrin_rpt-contain_sf"/>
</dbReference>
<evidence type="ECO:0000313" key="2">
    <source>
        <dbReference type="Proteomes" id="UP001213681"/>
    </source>
</evidence>
<dbReference type="EMBL" id="JAPVEA010000001">
    <property type="protein sequence ID" value="KAJ5465140.1"/>
    <property type="molecule type" value="Genomic_DNA"/>
</dbReference>
<dbReference type="Proteomes" id="UP001213681">
    <property type="component" value="Unassembled WGS sequence"/>
</dbReference>
<gene>
    <name evidence="1" type="ORF">N7458_000826</name>
</gene>